<reference evidence="4" key="1">
    <citation type="submission" date="2017-02" db="UniProtKB">
        <authorList>
            <consortium name="WormBaseParasite"/>
        </authorList>
    </citation>
    <scope>IDENTIFICATION</scope>
</reference>
<proteinExistence type="predicted"/>
<dbReference type="Gene3D" id="1.10.510.10">
    <property type="entry name" value="Transferase(Phosphotransferase) domain 1"/>
    <property type="match status" value="1"/>
</dbReference>
<sequence length="359" mass="40741">MAIAYAQRQRKTNGNYTREEVDLWSFGCTLYFVATAVFPFPIDRTDNCVLAYAVAEENRPEGAICAERICGDSNRYMYRYGYTIDNPIVYPKWFSHSLSKIIAMLFSRDRSLETLDKLANVLRDSVENKFISIESTDIYNYCGLSGVPEFRAGYPTPKEELGLKAGVKYRLLHENRITEFSNSFEKPTHGSPPILFPLLDDIPWTPKKWGLSLDEGRQTNGEQSNNGHRMAAFAQAGEALKDCEKISEIVATSSTTIRTLLDMIKIELESARERTLIPVRFTTYAKMHSFALTPFVRDESQKVVIDRIFEVADEAAKTLEVCTEFFNKALADIVVHLKELNSIELDIDEEPGLEGKLII</sequence>
<dbReference type="AlphaFoldDB" id="A0A0N4XKR9"/>
<keyword evidence="1" id="KW-1133">Transmembrane helix</keyword>
<gene>
    <name evidence="2" type="ORF">NBR_LOCUS3123</name>
</gene>
<keyword evidence="1" id="KW-0472">Membrane</keyword>
<protein>
    <submittedName>
        <fullName evidence="4">Protein kinase domain-containing protein</fullName>
    </submittedName>
</protein>
<reference evidence="2 3" key="2">
    <citation type="submission" date="2018-11" db="EMBL/GenBank/DDBJ databases">
        <authorList>
            <consortium name="Pathogen Informatics"/>
        </authorList>
    </citation>
    <scope>NUCLEOTIDE SEQUENCE [LARGE SCALE GENOMIC DNA]</scope>
</reference>
<evidence type="ECO:0000313" key="3">
    <source>
        <dbReference type="Proteomes" id="UP000271162"/>
    </source>
</evidence>
<evidence type="ECO:0000256" key="1">
    <source>
        <dbReference type="SAM" id="Phobius"/>
    </source>
</evidence>
<feature type="transmembrane region" description="Helical" evidence="1">
    <location>
        <begin position="21"/>
        <end position="42"/>
    </location>
</feature>
<accession>A0A0N4XKR9</accession>
<dbReference type="SUPFAM" id="SSF56112">
    <property type="entry name" value="Protein kinase-like (PK-like)"/>
    <property type="match status" value="1"/>
</dbReference>
<dbReference type="EMBL" id="UYSL01004294">
    <property type="protein sequence ID" value="VDL66712.1"/>
    <property type="molecule type" value="Genomic_DNA"/>
</dbReference>
<evidence type="ECO:0000313" key="2">
    <source>
        <dbReference type="EMBL" id="VDL66712.1"/>
    </source>
</evidence>
<keyword evidence="3" id="KW-1185">Reference proteome</keyword>
<keyword evidence="1" id="KW-0812">Transmembrane</keyword>
<organism evidence="4">
    <name type="scientific">Nippostrongylus brasiliensis</name>
    <name type="common">Rat hookworm</name>
    <dbReference type="NCBI Taxonomy" id="27835"/>
    <lineage>
        <taxon>Eukaryota</taxon>
        <taxon>Metazoa</taxon>
        <taxon>Ecdysozoa</taxon>
        <taxon>Nematoda</taxon>
        <taxon>Chromadorea</taxon>
        <taxon>Rhabditida</taxon>
        <taxon>Rhabditina</taxon>
        <taxon>Rhabditomorpha</taxon>
        <taxon>Strongyloidea</taxon>
        <taxon>Heligmosomidae</taxon>
        <taxon>Nippostrongylus</taxon>
    </lineage>
</organism>
<dbReference type="InterPro" id="IPR011009">
    <property type="entry name" value="Kinase-like_dom_sf"/>
</dbReference>
<dbReference type="WBParaSite" id="NBR_0000312101-mRNA-1">
    <property type="protein sequence ID" value="NBR_0000312101-mRNA-1"/>
    <property type="gene ID" value="NBR_0000312101"/>
</dbReference>
<dbReference type="STRING" id="27835.A0A0N4XKR9"/>
<evidence type="ECO:0000313" key="4">
    <source>
        <dbReference type="WBParaSite" id="NBR_0000312101-mRNA-1"/>
    </source>
</evidence>
<name>A0A0N4XKR9_NIPBR</name>
<dbReference type="Proteomes" id="UP000271162">
    <property type="component" value="Unassembled WGS sequence"/>
</dbReference>